<name>A0ACB9XF90_CHAAC</name>
<evidence type="ECO:0000313" key="2">
    <source>
        <dbReference type="Proteomes" id="UP001057452"/>
    </source>
</evidence>
<proteinExistence type="predicted"/>
<reference evidence="1" key="1">
    <citation type="submission" date="2022-05" db="EMBL/GenBank/DDBJ databases">
        <title>Chromosome-level genome of Chaenocephalus aceratus.</title>
        <authorList>
            <person name="Park H."/>
        </authorList>
    </citation>
    <scope>NUCLEOTIDE SEQUENCE</scope>
    <source>
        <strain evidence="1">KU_202001</strain>
    </source>
</reference>
<comment type="caution">
    <text evidence="1">The sequence shown here is derived from an EMBL/GenBank/DDBJ whole genome shotgun (WGS) entry which is preliminary data.</text>
</comment>
<protein>
    <submittedName>
        <fullName evidence="1">Uncharacterized protein</fullName>
    </submittedName>
</protein>
<keyword evidence="2" id="KW-1185">Reference proteome</keyword>
<gene>
    <name evidence="1" type="ORF">KUCAC02_020903</name>
</gene>
<dbReference type="EMBL" id="CM043790">
    <property type="protein sequence ID" value="KAI4825216.1"/>
    <property type="molecule type" value="Genomic_DNA"/>
</dbReference>
<organism evidence="1 2">
    <name type="scientific">Chaenocephalus aceratus</name>
    <name type="common">Blackfin icefish</name>
    <name type="synonym">Chaenichthys aceratus</name>
    <dbReference type="NCBI Taxonomy" id="36190"/>
    <lineage>
        <taxon>Eukaryota</taxon>
        <taxon>Metazoa</taxon>
        <taxon>Chordata</taxon>
        <taxon>Craniata</taxon>
        <taxon>Vertebrata</taxon>
        <taxon>Euteleostomi</taxon>
        <taxon>Actinopterygii</taxon>
        <taxon>Neopterygii</taxon>
        <taxon>Teleostei</taxon>
        <taxon>Neoteleostei</taxon>
        <taxon>Acanthomorphata</taxon>
        <taxon>Eupercaria</taxon>
        <taxon>Perciformes</taxon>
        <taxon>Notothenioidei</taxon>
        <taxon>Channichthyidae</taxon>
        <taxon>Chaenocephalus</taxon>
    </lineage>
</organism>
<feature type="non-terminal residue" evidence="1">
    <location>
        <position position="175"/>
    </location>
</feature>
<sequence length="175" mass="18593">VLKLNALGSCPVLFLSSQGHSGEIRGDLPLPPLSSQPPPSPFSSPPSSLSSQPPPSPFSSPPSSLSSQPPPSPFSSPPSSLSSQPPPSPFSSPPSSLSSQPPPSPFSSHTPPTSSLSSQPPPSKKSRRECRKHRTQKVFLYQSIVDQRHLHETPSLKEAAPHCKEKNSLDTMLRV</sequence>
<feature type="non-terminal residue" evidence="1">
    <location>
        <position position="1"/>
    </location>
</feature>
<dbReference type="Proteomes" id="UP001057452">
    <property type="component" value="Chromosome 6"/>
</dbReference>
<evidence type="ECO:0000313" key="1">
    <source>
        <dbReference type="EMBL" id="KAI4825216.1"/>
    </source>
</evidence>
<accession>A0ACB9XF90</accession>